<dbReference type="InterPro" id="IPR012674">
    <property type="entry name" value="Calycin"/>
</dbReference>
<dbReference type="InterPro" id="IPR015231">
    <property type="entry name" value="DUF1934"/>
</dbReference>
<evidence type="ECO:0000313" key="1">
    <source>
        <dbReference type="EMBL" id="SUP44124.1"/>
    </source>
</evidence>
<name>A0A380NND2_9FIRM</name>
<dbReference type="RefSeq" id="WP_115310642.1">
    <property type="nucleotide sequence ID" value="NZ_UHIO01000001.1"/>
</dbReference>
<dbReference type="EMBL" id="UHIO01000001">
    <property type="protein sequence ID" value="SUP44124.1"/>
    <property type="molecule type" value="Genomic_DNA"/>
</dbReference>
<reference evidence="1 2" key="1">
    <citation type="submission" date="2018-06" db="EMBL/GenBank/DDBJ databases">
        <authorList>
            <consortium name="Pathogen Informatics"/>
            <person name="Doyle S."/>
        </authorList>
    </citation>
    <scope>NUCLEOTIDE SEQUENCE [LARGE SCALE GENOMIC DNA]</scope>
    <source>
        <strain evidence="1 2">NCTC12020</strain>
    </source>
</reference>
<dbReference type="OrthoDB" id="1680906at2"/>
<dbReference type="Gene3D" id="2.40.128.20">
    <property type="match status" value="1"/>
</dbReference>
<dbReference type="Pfam" id="PF09148">
    <property type="entry name" value="DUF1934"/>
    <property type="match status" value="1"/>
</dbReference>
<protein>
    <submittedName>
        <fullName evidence="1">Uncharacterized beta-barrel protein ywiB</fullName>
    </submittedName>
</protein>
<proteinExistence type="predicted"/>
<evidence type="ECO:0000313" key="2">
    <source>
        <dbReference type="Proteomes" id="UP000255367"/>
    </source>
</evidence>
<sequence length="152" mass="17206">MKRVLVGVKSTQRDADGKDTVIEMVSPGEYHEKNDTKYIMYSETELSGMDGSHTTIKLKPHSIVLIRNGKVSMRHEYVLGETRQTVYETPFGELHMAFKTHELDASLHDGVGSIHLGYDISVGGEWQYYNQLDINLQEDLEYGTKGQAQARN</sequence>
<dbReference type="AlphaFoldDB" id="A0A380NND2"/>
<keyword evidence="2" id="KW-1185">Reference proteome</keyword>
<dbReference type="SUPFAM" id="SSF50814">
    <property type="entry name" value="Lipocalins"/>
    <property type="match status" value="1"/>
</dbReference>
<dbReference type="Proteomes" id="UP000255367">
    <property type="component" value="Unassembled WGS sequence"/>
</dbReference>
<organism evidence="1 2">
    <name type="scientific">Veillonella criceti</name>
    <dbReference type="NCBI Taxonomy" id="103891"/>
    <lineage>
        <taxon>Bacteria</taxon>
        <taxon>Bacillati</taxon>
        <taxon>Bacillota</taxon>
        <taxon>Negativicutes</taxon>
        <taxon>Veillonellales</taxon>
        <taxon>Veillonellaceae</taxon>
        <taxon>Veillonella</taxon>
    </lineage>
</organism>
<accession>A0A380NND2</accession>
<gene>
    <name evidence="1" type="primary">ywiB</name>
    <name evidence="1" type="ORF">NCTC12020_01518</name>
</gene>